<evidence type="ECO:0000256" key="1">
    <source>
        <dbReference type="SAM" id="SignalP"/>
    </source>
</evidence>
<evidence type="ECO:0000313" key="2">
    <source>
        <dbReference type="EMBL" id="GGA24137.1"/>
    </source>
</evidence>
<sequence length="198" mass="21661">MRRLWLVLLLSALAPLVCAKDTDAQGVMVYGKADGKTPGWAISTDLPKGWTQDCCTYAAGIGVNLVLYQGEWTGKPERVMVLNVWPVKLPTLAAEIQDDRQHYLQSDPHGKADGFPVTSPSAMACQGVFYQGSDHLDDVVVFCDPGKASGIRYSWSMTLSAADPNRQALINTFKQVVQHSSYMTYVQGSVPTHAKARQ</sequence>
<gene>
    <name evidence="2" type="ORF">GCM10010981_10680</name>
</gene>
<feature type="chain" id="PRO_5046576113" evidence="1">
    <location>
        <begin position="20"/>
        <end position="198"/>
    </location>
</feature>
<dbReference type="EMBL" id="BMJA01000001">
    <property type="protein sequence ID" value="GGA24137.1"/>
    <property type="molecule type" value="Genomic_DNA"/>
</dbReference>
<accession>A0ABQ1FPK4</accession>
<keyword evidence="3" id="KW-1185">Reference proteome</keyword>
<evidence type="ECO:0000313" key="3">
    <source>
        <dbReference type="Proteomes" id="UP000620046"/>
    </source>
</evidence>
<reference evidence="3" key="1">
    <citation type="journal article" date="2019" name="Int. J. Syst. Evol. Microbiol.">
        <title>The Global Catalogue of Microorganisms (GCM) 10K type strain sequencing project: providing services to taxonomists for standard genome sequencing and annotation.</title>
        <authorList>
            <consortium name="The Broad Institute Genomics Platform"/>
            <consortium name="The Broad Institute Genome Sequencing Center for Infectious Disease"/>
            <person name="Wu L."/>
            <person name="Ma J."/>
        </authorList>
    </citation>
    <scope>NUCLEOTIDE SEQUENCE [LARGE SCALE GENOMIC DNA]</scope>
    <source>
        <strain evidence="3">CGMCC 1.15439</strain>
    </source>
</reference>
<keyword evidence="1" id="KW-0732">Signal</keyword>
<protein>
    <submittedName>
        <fullName evidence="2">Uncharacterized protein</fullName>
    </submittedName>
</protein>
<organism evidence="2 3">
    <name type="scientific">Dyella nitratireducens</name>
    <dbReference type="NCBI Taxonomy" id="1849580"/>
    <lineage>
        <taxon>Bacteria</taxon>
        <taxon>Pseudomonadati</taxon>
        <taxon>Pseudomonadota</taxon>
        <taxon>Gammaproteobacteria</taxon>
        <taxon>Lysobacterales</taxon>
        <taxon>Rhodanobacteraceae</taxon>
        <taxon>Dyella</taxon>
    </lineage>
</organism>
<dbReference type="Proteomes" id="UP000620046">
    <property type="component" value="Unassembled WGS sequence"/>
</dbReference>
<comment type="caution">
    <text evidence="2">The sequence shown here is derived from an EMBL/GenBank/DDBJ whole genome shotgun (WGS) entry which is preliminary data.</text>
</comment>
<name>A0ABQ1FPK4_9GAMM</name>
<feature type="signal peptide" evidence="1">
    <location>
        <begin position="1"/>
        <end position="19"/>
    </location>
</feature>
<dbReference type="RefSeq" id="WP_188793196.1">
    <property type="nucleotide sequence ID" value="NZ_BMJA01000001.1"/>
</dbReference>
<proteinExistence type="predicted"/>